<comment type="caution">
    <text evidence="5">The sequence shown here is derived from an EMBL/GenBank/DDBJ whole genome shotgun (WGS) entry which is preliminary data.</text>
</comment>
<dbReference type="Proteomes" id="UP000215896">
    <property type="component" value="Unassembled WGS sequence"/>
</dbReference>
<dbReference type="PRINTS" id="PR01790">
    <property type="entry name" value="SMP30FAMILY"/>
</dbReference>
<evidence type="ECO:0000313" key="6">
    <source>
        <dbReference type="Proteomes" id="UP000215896"/>
    </source>
</evidence>
<evidence type="ECO:0000256" key="1">
    <source>
        <dbReference type="ARBA" id="ARBA00008853"/>
    </source>
</evidence>
<gene>
    <name evidence="5" type="ORF">CGZ94_17630</name>
</gene>
<comment type="similarity">
    <text evidence="1">Belongs to the SMP-30/CGR1 family.</text>
</comment>
<evidence type="ECO:0000256" key="3">
    <source>
        <dbReference type="PIRSR" id="PIRSR605511-2"/>
    </source>
</evidence>
<dbReference type="GO" id="GO:0019853">
    <property type="term" value="P:L-ascorbic acid biosynthetic process"/>
    <property type="evidence" value="ECO:0007669"/>
    <property type="project" value="TreeGrafter"/>
</dbReference>
<feature type="domain" description="SMP-30/Gluconolactonase/LRE-like region" evidence="4">
    <location>
        <begin position="22"/>
        <end position="251"/>
    </location>
</feature>
<comment type="cofactor">
    <cofactor evidence="3">
        <name>Zn(2+)</name>
        <dbReference type="ChEBI" id="CHEBI:29105"/>
    </cofactor>
    <text evidence="3">Binds 1 divalent metal cation per subunit.</text>
</comment>
<dbReference type="InterPro" id="IPR013658">
    <property type="entry name" value="SGL"/>
</dbReference>
<name>A0A255G0P3_9ACTN</name>
<evidence type="ECO:0000313" key="5">
    <source>
        <dbReference type="EMBL" id="OYO09500.1"/>
    </source>
</evidence>
<feature type="binding site" evidence="3">
    <location>
        <position position="149"/>
    </location>
    <ligand>
        <name>a divalent metal cation</name>
        <dbReference type="ChEBI" id="CHEBI:60240"/>
    </ligand>
</feature>
<dbReference type="EMBL" id="NMVO01000017">
    <property type="protein sequence ID" value="OYO09500.1"/>
    <property type="molecule type" value="Genomic_DNA"/>
</dbReference>
<keyword evidence="6" id="KW-1185">Reference proteome</keyword>
<dbReference type="Gene3D" id="2.120.10.30">
    <property type="entry name" value="TolB, C-terminal domain"/>
    <property type="match status" value="1"/>
</dbReference>
<keyword evidence="3" id="KW-0479">Metal-binding</keyword>
<evidence type="ECO:0000256" key="2">
    <source>
        <dbReference type="PIRSR" id="PIRSR605511-1"/>
    </source>
</evidence>
<sequence length="280" mass="29620">MSGTEADPLMARVLDPAHRFTGEGACWDPMTDSLVWVDIWAGQVLRTGLEGETELVWATMPPVGFACPTADGLLVGAGLDLWLLPPSGIAAHVCRVAGAPDGSRINDGAIDAHGRVWFGTVTPQGMDSILFRCADGRLEPVLQGLSVANGIDWSPSGDRIYLADTGTGIIHAAAYDPGSGATGPFETWAQRDPGAPDGLCVTPDGAVWVAEIFTGRVVELVDGRPRRELLVPCPRVTSVAYGAGRLFVTTGTKDLTDEQLREHPDAGSLYVMEELASVTR</sequence>
<dbReference type="PANTHER" id="PTHR10907">
    <property type="entry name" value="REGUCALCIN"/>
    <property type="match status" value="1"/>
</dbReference>
<organism evidence="5 6">
    <name type="scientific">Enemella evansiae</name>
    <dbReference type="NCBI Taxonomy" id="2016499"/>
    <lineage>
        <taxon>Bacteria</taxon>
        <taxon>Bacillati</taxon>
        <taxon>Actinomycetota</taxon>
        <taxon>Actinomycetes</taxon>
        <taxon>Propionibacteriales</taxon>
        <taxon>Propionibacteriaceae</taxon>
        <taxon>Enemella</taxon>
    </lineage>
</organism>
<dbReference type="RefSeq" id="WP_094406455.1">
    <property type="nucleotide sequence ID" value="NZ_NMVO01000017.1"/>
</dbReference>
<dbReference type="GO" id="GO:0005509">
    <property type="term" value="F:calcium ion binding"/>
    <property type="evidence" value="ECO:0007669"/>
    <property type="project" value="TreeGrafter"/>
</dbReference>
<dbReference type="AlphaFoldDB" id="A0A255G0P3"/>
<dbReference type="Pfam" id="PF08450">
    <property type="entry name" value="SGL"/>
    <property type="match status" value="1"/>
</dbReference>
<dbReference type="InterPro" id="IPR005511">
    <property type="entry name" value="SMP-30"/>
</dbReference>
<keyword evidence="3" id="KW-0862">Zinc</keyword>
<dbReference type="PANTHER" id="PTHR10907:SF47">
    <property type="entry name" value="REGUCALCIN"/>
    <property type="match status" value="1"/>
</dbReference>
<accession>A0A255G0P3</accession>
<feature type="binding site" evidence="3">
    <location>
        <position position="23"/>
    </location>
    <ligand>
        <name>a divalent metal cation</name>
        <dbReference type="ChEBI" id="CHEBI:60240"/>
    </ligand>
</feature>
<dbReference type="InterPro" id="IPR011042">
    <property type="entry name" value="6-blade_b-propeller_TolB-like"/>
</dbReference>
<proteinExistence type="inferred from homology"/>
<reference evidence="5 6" key="1">
    <citation type="submission" date="2017-07" db="EMBL/GenBank/DDBJ databases">
        <title>Draft whole genome sequences of clinical Proprionibacteriaceae strains.</title>
        <authorList>
            <person name="Bernier A.-M."/>
            <person name="Bernard K."/>
            <person name="Domingo M.-C."/>
        </authorList>
    </citation>
    <scope>NUCLEOTIDE SEQUENCE [LARGE SCALE GENOMIC DNA]</scope>
    <source>
        <strain evidence="5 6">NML 030167</strain>
    </source>
</reference>
<dbReference type="GO" id="GO:0004341">
    <property type="term" value="F:gluconolactonase activity"/>
    <property type="evidence" value="ECO:0007669"/>
    <property type="project" value="TreeGrafter"/>
</dbReference>
<protein>
    <recommendedName>
        <fullName evidence="4">SMP-30/Gluconolactonase/LRE-like region domain-containing protein</fullName>
    </recommendedName>
</protein>
<feature type="binding site" evidence="3">
    <location>
        <position position="106"/>
    </location>
    <ligand>
        <name>substrate</name>
    </ligand>
</feature>
<dbReference type="SUPFAM" id="SSF63829">
    <property type="entry name" value="Calcium-dependent phosphotriesterase"/>
    <property type="match status" value="1"/>
</dbReference>
<dbReference type="OrthoDB" id="2633250at2"/>
<feature type="binding site" evidence="3">
    <location>
        <position position="197"/>
    </location>
    <ligand>
        <name>a divalent metal cation</name>
        <dbReference type="ChEBI" id="CHEBI:60240"/>
    </ligand>
</feature>
<feature type="binding site" evidence="3">
    <location>
        <position position="104"/>
    </location>
    <ligand>
        <name>substrate</name>
    </ligand>
</feature>
<feature type="active site" description="Proton donor/acceptor" evidence="2">
    <location>
        <position position="197"/>
    </location>
</feature>
<evidence type="ECO:0000259" key="4">
    <source>
        <dbReference type="Pfam" id="PF08450"/>
    </source>
</evidence>